<sequence length="281" mass="32965">MTAIASFYSISESGNKTLSMISDSRISWIFPNGTRETYDFSQKIFQLQNSLDVLGYCGDSFFCLMNLSQIISYLNNSTVFTNSNSFLAKKNMIFKILEDSLNLYPSSVEQDFTIYWNSLIGNEFYSHGFRYLKKNGILKDKKIKFPTTMKWVFYDGSGGKYYFKALKNLNFEDYNFSRTYFKALVDIIESKIDWQTGGPPQMISIRKEFNDIQSTSVIYNGRFYLHGIEDQLISDPVKVEYRDLDFNFYTADYKKRNNYTKSFKRKMNLENWRNSITKTSS</sequence>
<organism evidence="1 2">
    <name type="scientific">Flavobacterium nitrogenifigens</name>
    <dbReference type="NCBI Taxonomy" id="1617283"/>
    <lineage>
        <taxon>Bacteria</taxon>
        <taxon>Pseudomonadati</taxon>
        <taxon>Bacteroidota</taxon>
        <taxon>Flavobacteriia</taxon>
        <taxon>Flavobacteriales</taxon>
        <taxon>Flavobacteriaceae</taxon>
        <taxon>Flavobacterium</taxon>
    </lineage>
</organism>
<evidence type="ECO:0000313" key="2">
    <source>
        <dbReference type="Proteomes" id="UP000319267"/>
    </source>
</evidence>
<reference evidence="1 2" key="1">
    <citation type="submission" date="2017-05" db="EMBL/GenBank/DDBJ databases">
        <authorList>
            <person name="Varghese N."/>
            <person name="Submissions S."/>
        </authorList>
    </citation>
    <scope>NUCLEOTIDE SEQUENCE [LARGE SCALE GENOMIC DNA]</scope>
    <source>
        <strain evidence="1 2">DSM 29982</strain>
    </source>
</reference>
<name>A0A521F8A4_9FLAO</name>
<keyword evidence="2" id="KW-1185">Reference proteome</keyword>
<proteinExistence type="predicted"/>
<dbReference type="AlphaFoldDB" id="A0A521F8A4"/>
<dbReference type="Proteomes" id="UP000319267">
    <property type="component" value="Unassembled WGS sequence"/>
</dbReference>
<gene>
    <name evidence="1" type="ORF">SAMN06265220_10773</name>
</gene>
<accession>A0A521F8A4</accession>
<evidence type="ECO:0000313" key="1">
    <source>
        <dbReference type="EMBL" id="SMO92439.1"/>
    </source>
</evidence>
<dbReference type="EMBL" id="FXTQ01000007">
    <property type="protein sequence ID" value="SMO92439.1"/>
    <property type="molecule type" value="Genomic_DNA"/>
</dbReference>
<protein>
    <submittedName>
        <fullName evidence="1">Uncharacterized protein</fullName>
    </submittedName>
</protein>
<dbReference type="RefSeq" id="WP_111376298.1">
    <property type="nucleotide sequence ID" value="NZ_CP043612.1"/>
</dbReference>